<accession>A0A7E4VE87</accession>
<evidence type="ECO:0000313" key="2">
    <source>
        <dbReference type="Proteomes" id="UP000492821"/>
    </source>
</evidence>
<organism evidence="2 3">
    <name type="scientific">Panagrellus redivivus</name>
    <name type="common">Microworm</name>
    <dbReference type="NCBI Taxonomy" id="6233"/>
    <lineage>
        <taxon>Eukaryota</taxon>
        <taxon>Metazoa</taxon>
        <taxon>Ecdysozoa</taxon>
        <taxon>Nematoda</taxon>
        <taxon>Chromadorea</taxon>
        <taxon>Rhabditida</taxon>
        <taxon>Tylenchina</taxon>
        <taxon>Panagrolaimomorpha</taxon>
        <taxon>Panagrolaimoidea</taxon>
        <taxon>Panagrolaimidae</taxon>
        <taxon>Panagrellus</taxon>
    </lineage>
</organism>
<keyword evidence="2" id="KW-1185">Reference proteome</keyword>
<protein>
    <submittedName>
        <fullName evidence="3">Uncharacterized protein</fullName>
    </submittedName>
</protein>
<dbReference type="Proteomes" id="UP000492821">
    <property type="component" value="Unassembled WGS sequence"/>
</dbReference>
<sequence>MCPSKASLHEQSMPVATWPPVPPDNNVVARRRHFPAISTAHNGPCRRVPVTIGSADSLRGASNCFLSPYPIRPSPEGLERTIFCGR</sequence>
<feature type="region of interest" description="Disordered" evidence="1">
    <location>
        <begin position="1"/>
        <end position="22"/>
    </location>
</feature>
<evidence type="ECO:0000256" key="1">
    <source>
        <dbReference type="SAM" id="MobiDB-lite"/>
    </source>
</evidence>
<reference evidence="3" key="2">
    <citation type="submission" date="2020-10" db="UniProtKB">
        <authorList>
            <consortium name="WormBaseParasite"/>
        </authorList>
    </citation>
    <scope>IDENTIFICATION</scope>
</reference>
<evidence type="ECO:0000313" key="3">
    <source>
        <dbReference type="WBParaSite" id="Pan_g19187.t1"/>
    </source>
</evidence>
<name>A0A7E4VE87_PANRE</name>
<reference evidence="2" key="1">
    <citation type="journal article" date="2013" name="Genetics">
        <title>The draft genome and transcriptome of Panagrellus redivivus are shaped by the harsh demands of a free-living lifestyle.</title>
        <authorList>
            <person name="Srinivasan J."/>
            <person name="Dillman A.R."/>
            <person name="Macchietto M.G."/>
            <person name="Heikkinen L."/>
            <person name="Lakso M."/>
            <person name="Fracchia K.M."/>
            <person name="Antoshechkin I."/>
            <person name="Mortazavi A."/>
            <person name="Wong G."/>
            <person name="Sternberg P.W."/>
        </authorList>
    </citation>
    <scope>NUCLEOTIDE SEQUENCE [LARGE SCALE GENOMIC DNA]</scope>
    <source>
        <strain evidence="2">MT8872</strain>
    </source>
</reference>
<proteinExistence type="predicted"/>
<dbReference type="WBParaSite" id="Pan_g19187.t1">
    <property type="protein sequence ID" value="Pan_g19187.t1"/>
    <property type="gene ID" value="Pan_g19187"/>
</dbReference>
<dbReference type="AlphaFoldDB" id="A0A7E4VE87"/>